<name>A0A0F8XZ63_9ZZZZ</name>
<proteinExistence type="predicted"/>
<protein>
    <submittedName>
        <fullName evidence="1">Uncharacterized protein</fullName>
    </submittedName>
</protein>
<accession>A0A0F8XZ63</accession>
<dbReference type="AlphaFoldDB" id="A0A0F8XZ63"/>
<gene>
    <name evidence="1" type="ORF">LCGC14_2884860</name>
</gene>
<dbReference type="EMBL" id="LAZR01056371">
    <property type="protein sequence ID" value="KKK74328.1"/>
    <property type="molecule type" value="Genomic_DNA"/>
</dbReference>
<comment type="caution">
    <text evidence="1">The sequence shown here is derived from an EMBL/GenBank/DDBJ whole genome shotgun (WGS) entry which is preliminary data.</text>
</comment>
<sequence length="39" mass="4358">IMESDDTEEVALYRKAKQILEDATSDADSTLEAVIENEN</sequence>
<reference evidence="1" key="1">
    <citation type="journal article" date="2015" name="Nature">
        <title>Complex archaea that bridge the gap between prokaryotes and eukaryotes.</title>
        <authorList>
            <person name="Spang A."/>
            <person name="Saw J.H."/>
            <person name="Jorgensen S.L."/>
            <person name="Zaremba-Niedzwiedzka K."/>
            <person name="Martijn J."/>
            <person name="Lind A.E."/>
            <person name="van Eijk R."/>
            <person name="Schleper C."/>
            <person name="Guy L."/>
            <person name="Ettema T.J."/>
        </authorList>
    </citation>
    <scope>NUCLEOTIDE SEQUENCE</scope>
</reference>
<evidence type="ECO:0000313" key="1">
    <source>
        <dbReference type="EMBL" id="KKK74328.1"/>
    </source>
</evidence>
<organism evidence="1">
    <name type="scientific">marine sediment metagenome</name>
    <dbReference type="NCBI Taxonomy" id="412755"/>
    <lineage>
        <taxon>unclassified sequences</taxon>
        <taxon>metagenomes</taxon>
        <taxon>ecological metagenomes</taxon>
    </lineage>
</organism>
<feature type="non-terminal residue" evidence="1">
    <location>
        <position position="1"/>
    </location>
</feature>